<organism evidence="1 2">
    <name type="scientific">Streptococcus moroccensis</name>
    <dbReference type="NCBI Taxonomy" id="1451356"/>
    <lineage>
        <taxon>Bacteria</taxon>
        <taxon>Bacillati</taxon>
        <taxon>Bacillota</taxon>
        <taxon>Bacilli</taxon>
        <taxon>Lactobacillales</taxon>
        <taxon>Streptococcaceae</taxon>
        <taxon>Streptococcus</taxon>
    </lineage>
</organism>
<keyword evidence="2" id="KW-1185">Reference proteome</keyword>
<protein>
    <submittedName>
        <fullName evidence="1">Uncharacterized protein</fullName>
    </submittedName>
</protein>
<name>A0ABT9YR97_9STRE</name>
<sequence length="62" mass="6775">MDAFALADMPQVGTYINAYDGMPNTLEALVKKLAGESEFKGVSSVDAFCGLIDTHIWREHAK</sequence>
<dbReference type="EMBL" id="JAUSTM010000005">
    <property type="protein sequence ID" value="MDQ0222127.1"/>
    <property type="molecule type" value="Genomic_DNA"/>
</dbReference>
<evidence type="ECO:0000313" key="1">
    <source>
        <dbReference type="EMBL" id="MDQ0222127.1"/>
    </source>
</evidence>
<accession>A0ABT9YR97</accession>
<evidence type="ECO:0000313" key="2">
    <source>
        <dbReference type="Proteomes" id="UP001223079"/>
    </source>
</evidence>
<reference evidence="1 2" key="1">
    <citation type="submission" date="2023-07" db="EMBL/GenBank/DDBJ databases">
        <title>Genomic Encyclopedia of Type Strains, Phase IV (KMG-IV): sequencing the most valuable type-strain genomes for metagenomic binning, comparative biology and taxonomic classification.</title>
        <authorList>
            <person name="Goeker M."/>
        </authorList>
    </citation>
    <scope>NUCLEOTIDE SEQUENCE [LARGE SCALE GENOMIC DNA]</scope>
    <source>
        <strain evidence="1 2">DSM 105143</strain>
    </source>
</reference>
<proteinExistence type="predicted"/>
<comment type="caution">
    <text evidence="1">The sequence shown here is derived from an EMBL/GenBank/DDBJ whole genome shotgun (WGS) entry which is preliminary data.</text>
</comment>
<dbReference type="Proteomes" id="UP001223079">
    <property type="component" value="Unassembled WGS sequence"/>
</dbReference>
<gene>
    <name evidence="1" type="ORF">J2S23_000678</name>
</gene>